<keyword evidence="1" id="KW-0812">Transmembrane</keyword>
<sequence length="183" mass="19788">MKRWPINLVSIRRQRGVSLVVVMILLLVMTLLGLAVMRGTLLEERMSANLYDRGMSFQAAEAALREGEALAQDPATRAAVPAAGCNNGICSLPDAAATDRWLDAGFNGWQPAATDIGDVATPASFFIEYMGDAPSWPGCDRVDETNRSPLCMRPRYRITARSQAANAADGRAAVLMQTNYIAP</sequence>
<feature type="domain" description="Type 4 fimbrial biogenesis protein PilX N-terminal" evidence="3">
    <location>
        <begin position="15"/>
        <end position="65"/>
    </location>
</feature>
<keyword evidence="5" id="KW-1185">Reference proteome</keyword>
<organism evidence="4 5">
    <name type="scientific">Pseudoxanthomonas dokdonensis</name>
    <dbReference type="NCBI Taxonomy" id="344882"/>
    <lineage>
        <taxon>Bacteria</taxon>
        <taxon>Pseudomonadati</taxon>
        <taxon>Pseudomonadota</taxon>
        <taxon>Gammaproteobacteria</taxon>
        <taxon>Lysobacterales</taxon>
        <taxon>Lysobacteraceae</taxon>
        <taxon>Pseudoxanthomonas</taxon>
    </lineage>
</organism>
<keyword evidence="1" id="KW-0472">Membrane</keyword>
<evidence type="ECO:0000259" key="3">
    <source>
        <dbReference type="Pfam" id="PF14341"/>
    </source>
</evidence>
<protein>
    <submittedName>
        <fullName evidence="4">Pilus assembly protein</fullName>
    </submittedName>
</protein>
<comment type="caution">
    <text evidence="4">The sequence shown here is derived from an EMBL/GenBank/DDBJ whole genome shotgun (WGS) entry which is preliminary data.</text>
</comment>
<keyword evidence="1" id="KW-1133">Transmembrane helix</keyword>
<accession>A0A0R0CU38</accession>
<dbReference type="RefSeq" id="WP_057659355.1">
    <property type="nucleotide sequence ID" value="NZ_LDJL01000011.1"/>
</dbReference>
<dbReference type="PATRIC" id="fig|344882.3.peg.815"/>
<reference evidence="4 5" key="1">
    <citation type="submission" date="2015-05" db="EMBL/GenBank/DDBJ databases">
        <title>Genome sequencing and analysis of members of genus Stenotrophomonas.</title>
        <authorList>
            <person name="Patil P.P."/>
            <person name="Midha S."/>
            <person name="Patil P.B."/>
        </authorList>
    </citation>
    <scope>NUCLEOTIDE SEQUENCE [LARGE SCALE GENOMIC DNA]</scope>
    <source>
        <strain evidence="4 5">DSM 21858</strain>
    </source>
</reference>
<dbReference type="EMBL" id="LDJL01000011">
    <property type="protein sequence ID" value="KRG69156.1"/>
    <property type="molecule type" value="Genomic_DNA"/>
</dbReference>
<dbReference type="STRING" id="344882.ABB29_12215"/>
<evidence type="ECO:0000313" key="4">
    <source>
        <dbReference type="EMBL" id="KRG69156.1"/>
    </source>
</evidence>
<evidence type="ECO:0000313" key="5">
    <source>
        <dbReference type="Proteomes" id="UP000052052"/>
    </source>
</evidence>
<feature type="domain" description="PilX/PilW C-terminal" evidence="2">
    <location>
        <begin position="98"/>
        <end position="181"/>
    </location>
</feature>
<proteinExistence type="predicted"/>
<gene>
    <name evidence="4" type="ORF">ABB29_12215</name>
</gene>
<dbReference type="OrthoDB" id="5801860at2"/>
<name>A0A0R0CU38_9GAMM</name>
<feature type="transmembrane region" description="Helical" evidence="1">
    <location>
        <begin position="16"/>
        <end position="37"/>
    </location>
</feature>
<dbReference type="Proteomes" id="UP000052052">
    <property type="component" value="Unassembled WGS sequence"/>
</dbReference>
<dbReference type="AlphaFoldDB" id="A0A0R0CU38"/>
<dbReference type="InterPro" id="IPR025205">
    <property type="entry name" value="PilX/PilW_C"/>
</dbReference>
<dbReference type="Pfam" id="PF14341">
    <property type="entry name" value="PilX_N"/>
    <property type="match status" value="1"/>
</dbReference>
<evidence type="ECO:0000259" key="2">
    <source>
        <dbReference type="Pfam" id="PF13681"/>
    </source>
</evidence>
<dbReference type="Pfam" id="PF13681">
    <property type="entry name" value="PilX"/>
    <property type="match status" value="1"/>
</dbReference>
<evidence type="ECO:0000256" key="1">
    <source>
        <dbReference type="SAM" id="Phobius"/>
    </source>
</evidence>
<dbReference type="InterPro" id="IPR025746">
    <property type="entry name" value="PilX_N_dom"/>
</dbReference>